<name>A0ABN5Y9L0_MYCME</name>
<accession>A0ABN5Y9L0</accession>
<evidence type="ECO:0000313" key="1">
    <source>
        <dbReference type="EMBL" id="BBX34828.1"/>
    </source>
</evidence>
<dbReference type="Proteomes" id="UP000465622">
    <property type="component" value="Chromosome"/>
</dbReference>
<organism evidence="1 2">
    <name type="scientific">Mycolicibacterium mageritense</name>
    <name type="common">Mycobacterium mageritense</name>
    <dbReference type="NCBI Taxonomy" id="53462"/>
    <lineage>
        <taxon>Bacteria</taxon>
        <taxon>Bacillati</taxon>
        <taxon>Actinomycetota</taxon>
        <taxon>Actinomycetes</taxon>
        <taxon>Mycobacteriales</taxon>
        <taxon>Mycobacteriaceae</taxon>
        <taxon>Mycolicibacterium</taxon>
    </lineage>
</organism>
<keyword evidence="2" id="KW-1185">Reference proteome</keyword>
<sequence>MSDGQPLSDWMSDSDYGWRTRLEPVNLVIETDFSTDEVREAQRKFGAAAQHLLKQDVPYNKIIKRYPALILMILVGHASLAYDHGAYWESFWDELGLSRDIDFENELRRSLVGLLDKFSLARFPDVERESNRKYVMLLALHAGIPIHCLRDLLTVINDHIVQGRPSTGASVMEWLQEPGKEYRAAALDVPVRNFLLNGAEFAADILDRIIEFIEEATIDPTVFDRELNASTTGLPSVLLDELIVQLKDAPVQVERKRPNSASTTRPTVSYLVDDDEIVLEMPTPAGCVDLPWRVSLDGEVREVHAARRWGSGNQTAVARAAVPGPVREAIVSHPGVAAASSIPLIVQADPLLTFDEKGHWIPRRDGLKDCVWAVFPDDHQLVDARTNEPVEYRDSGCPAGWHRWRSAFVELDDVDALQLQRNGVLVGTPRWVRKDARPRFLLGEMAAGVVTAEGRTVYSSRPWVMLPATRTEAAPTWNVRVRRVGDADWLVDEEWLGEDEEVCVDPFDDAEEAQLGYFEILVTGPMGSDARCVMFLAEGLHASFEPPIRVPESGGLTTCVVVVESEGVSVASGDPITFGHGDLERILDVQTEHTAATLSLRPPHVEIRSGETGIPLAWRMTPDVCDPEDFSQDRFVAVRAPGVGHVEFAYLSDVGDVIQVDPSPRRRAGDVFETRTQQFADTARHHPTGRMVAKLHTDGGHFEVTALFARPRLLASGVSLAGDVLEFSDVAAVEDLAVYVWNTTAPWRAAEAFPVRDGRAVLPARFIERGELRCLLFVDDPWVFIDPPASPPESAFRVDQPGWCQEGTPEQVTLARYIATGGQKLDALGVRPEVWTTLARLHTDSKKDRFAGLINVLTAEPRVALECLGDSTISANDKMAMLIRSELVNHNFSADETFNELHSHPWFGCMVELADLPSLYHRRNEVPKERAETLAYLRDRGGEALTELLRTGKTNRCHDACFDSAVLELSFVPGSRIETKLREIQQVPHAQLDFDNLRAGVYEGLCRRSEWLASGWSKNFEQQMSLVLKPISRASMLAHETIMMRIDRLKGIDSSEHPWMLMSVQSLTLAFLARLEAYKRIEARYLNSGLLRNWARMAQLCPTMVANDLLIAEAAVLYDRRGDLIGEEK</sequence>
<dbReference type="EMBL" id="AP022567">
    <property type="protein sequence ID" value="BBX34828.1"/>
    <property type="molecule type" value="Genomic_DNA"/>
</dbReference>
<gene>
    <name evidence="1" type="ORF">MMAGJ_41100</name>
</gene>
<reference evidence="1 2" key="1">
    <citation type="journal article" date="2019" name="Emerg. Microbes Infect.">
        <title>Comprehensive subspecies identification of 175 nontuberculous mycobacteria species based on 7547 genomic profiles.</title>
        <authorList>
            <person name="Matsumoto Y."/>
            <person name="Kinjo T."/>
            <person name="Motooka D."/>
            <person name="Nabeya D."/>
            <person name="Jung N."/>
            <person name="Uechi K."/>
            <person name="Horii T."/>
            <person name="Iida T."/>
            <person name="Fujita J."/>
            <person name="Nakamura S."/>
        </authorList>
    </citation>
    <scope>NUCLEOTIDE SEQUENCE [LARGE SCALE GENOMIC DNA]</scope>
    <source>
        <strain evidence="1 2">JCM 12375</strain>
    </source>
</reference>
<proteinExistence type="predicted"/>
<evidence type="ECO:0000313" key="2">
    <source>
        <dbReference type="Proteomes" id="UP000465622"/>
    </source>
</evidence>
<protein>
    <submittedName>
        <fullName evidence="1">Uncharacterized protein</fullName>
    </submittedName>
</protein>